<evidence type="ECO:0000256" key="5">
    <source>
        <dbReference type="ARBA" id="ARBA00022553"/>
    </source>
</evidence>
<dbReference type="PROSITE" id="PS51203">
    <property type="entry name" value="CS"/>
    <property type="match status" value="1"/>
</dbReference>
<protein>
    <recommendedName>
        <fullName evidence="3">Calcyclin-binding protein</fullName>
    </recommendedName>
</protein>
<feature type="domain" description="SGS" evidence="10">
    <location>
        <begin position="139"/>
        <end position="211"/>
    </location>
</feature>
<evidence type="ECO:0000256" key="7">
    <source>
        <dbReference type="ARBA" id="ARBA00022990"/>
    </source>
</evidence>
<dbReference type="Gene3D" id="2.60.40.790">
    <property type="match status" value="1"/>
</dbReference>
<keyword evidence="4" id="KW-0963">Cytoplasm</keyword>
<feature type="domain" description="CS" evidence="11">
    <location>
        <begin position="62"/>
        <end position="155"/>
    </location>
</feature>
<evidence type="ECO:0000256" key="6">
    <source>
        <dbReference type="ARBA" id="ARBA00022786"/>
    </source>
</evidence>
<comment type="subcellular location">
    <subcellularLocation>
        <location evidence="2">Cytoplasm</location>
    </subcellularLocation>
    <subcellularLocation>
        <location evidence="1">Nucleus</location>
    </subcellularLocation>
</comment>
<keyword evidence="7" id="KW-0007">Acetylation</keyword>
<dbReference type="EMBL" id="MPUH01000036">
    <property type="protein sequence ID" value="OMJ93813.1"/>
    <property type="molecule type" value="Genomic_DNA"/>
</dbReference>
<gene>
    <name evidence="12" type="ORF">SteCoe_3136</name>
</gene>
<keyword evidence="8" id="KW-0539">Nucleus</keyword>
<evidence type="ECO:0000256" key="3">
    <source>
        <dbReference type="ARBA" id="ARBA00015702"/>
    </source>
</evidence>
<dbReference type="OrthoDB" id="164025at2759"/>
<dbReference type="SUPFAM" id="SSF49764">
    <property type="entry name" value="HSP20-like chaperones"/>
    <property type="match status" value="1"/>
</dbReference>
<dbReference type="AlphaFoldDB" id="A0A1R2CXW7"/>
<dbReference type="InterPro" id="IPR007699">
    <property type="entry name" value="SGS_dom"/>
</dbReference>
<dbReference type="PANTHER" id="PTHR13164">
    <property type="entry name" value="CALICYLIN BINDING PROTEIN"/>
    <property type="match status" value="1"/>
</dbReference>
<sequence length="211" mass="24467">MDSRKFEINQDLDELHKLSNECTRPSVRAFLMSHRIKLEEDLKSLPVSETKESVNTEGLNFKAIDRFAWEQDDDNVKIYVTCFEGFKSHPKEKVSFESTNTSMCVSIIDFKGINYRLRFSPIHMNIKSARITYKSNGFSITMKKEESGVQWDRLGLTTTQIRKKKEEEEKTPSTSGDNLIRLMKNLYENGDDSMKKTIAEAWDKARMGDTE</sequence>
<evidence type="ECO:0000259" key="10">
    <source>
        <dbReference type="PROSITE" id="PS51048"/>
    </source>
</evidence>
<evidence type="ECO:0000313" key="12">
    <source>
        <dbReference type="EMBL" id="OMJ93813.1"/>
    </source>
</evidence>
<keyword evidence="5" id="KW-0597">Phosphoprotein</keyword>
<reference evidence="12 13" key="1">
    <citation type="submission" date="2016-11" db="EMBL/GenBank/DDBJ databases">
        <title>The macronuclear genome of Stentor coeruleus: a giant cell with tiny introns.</title>
        <authorList>
            <person name="Slabodnick M."/>
            <person name="Ruby J.G."/>
            <person name="Reiff S.B."/>
            <person name="Swart E.C."/>
            <person name="Gosai S."/>
            <person name="Prabakaran S."/>
            <person name="Witkowska E."/>
            <person name="Larue G.E."/>
            <person name="Fisher S."/>
            <person name="Freeman R.M."/>
            <person name="Gunawardena J."/>
            <person name="Chu W."/>
            <person name="Stover N.A."/>
            <person name="Gregory B.D."/>
            <person name="Nowacki M."/>
            <person name="Derisi J."/>
            <person name="Roy S.W."/>
            <person name="Marshall W.F."/>
            <person name="Sood P."/>
        </authorList>
    </citation>
    <scope>NUCLEOTIDE SEQUENCE [LARGE SCALE GENOMIC DNA]</scope>
    <source>
        <strain evidence="12">WM001</strain>
    </source>
</reference>
<dbReference type="PROSITE" id="PS51048">
    <property type="entry name" value="SGS"/>
    <property type="match status" value="1"/>
</dbReference>
<keyword evidence="13" id="KW-1185">Reference proteome</keyword>
<dbReference type="InterPro" id="IPR052289">
    <property type="entry name" value="Calcyclin-binding_UBL-bridge"/>
</dbReference>
<dbReference type="GO" id="GO:0005737">
    <property type="term" value="C:cytoplasm"/>
    <property type="evidence" value="ECO:0007669"/>
    <property type="project" value="UniProtKB-SubCell"/>
</dbReference>
<evidence type="ECO:0000259" key="11">
    <source>
        <dbReference type="PROSITE" id="PS51203"/>
    </source>
</evidence>
<dbReference type="SUPFAM" id="SSF140106">
    <property type="entry name" value="Calcyclin-binding protein-like"/>
    <property type="match status" value="1"/>
</dbReference>
<proteinExistence type="predicted"/>
<evidence type="ECO:0000256" key="2">
    <source>
        <dbReference type="ARBA" id="ARBA00004496"/>
    </source>
</evidence>
<comment type="function">
    <text evidence="9">May be involved in calcium-dependent ubiquitination and subsequent proteasomal degradation of target proteins. Probably serves as a molecular bridge in ubiquitin E3 complexes. Participates in the ubiquitin-mediated degradation of beta-catenin (CTNNB1).</text>
</comment>
<keyword evidence="6" id="KW-0833">Ubl conjugation pathway</keyword>
<evidence type="ECO:0000256" key="1">
    <source>
        <dbReference type="ARBA" id="ARBA00004123"/>
    </source>
</evidence>
<evidence type="ECO:0000256" key="4">
    <source>
        <dbReference type="ARBA" id="ARBA00022490"/>
    </source>
</evidence>
<dbReference type="InterPro" id="IPR007052">
    <property type="entry name" value="CS_dom"/>
</dbReference>
<evidence type="ECO:0000256" key="9">
    <source>
        <dbReference type="ARBA" id="ARBA00025145"/>
    </source>
</evidence>
<dbReference type="InterPro" id="IPR037201">
    <property type="entry name" value="CacyBP_N"/>
</dbReference>
<dbReference type="PANTHER" id="PTHR13164:SF3">
    <property type="entry name" value="CALCYCLIN-BINDING PROTEIN"/>
    <property type="match status" value="1"/>
</dbReference>
<evidence type="ECO:0000256" key="8">
    <source>
        <dbReference type="ARBA" id="ARBA00023242"/>
    </source>
</evidence>
<comment type="caution">
    <text evidence="12">The sequence shown here is derived from an EMBL/GenBank/DDBJ whole genome shotgun (WGS) entry which is preliminary data.</text>
</comment>
<evidence type="ECO:0000313" key="13">
    <source>
        <dbReference type="Proteomes" id="UP000187209"/>
    </source>
</evidence>
<dbReference type="Pfam" id="PF09032">
    <property type="entry name" value="Siah-Interact_N"/>
    <property type="match status" value="1"/>
</dbReference>
<dbReference type="InterPro" id="IPR008978">
    <property type="entry name" value="HSP20-like_chaperone"/>
</dbReference>
<dbReference type="InterPro" id="IPR015120">
    <property type="entry name" value="Siah-Interact_N"/>
</dbReference>
<name>A0A1R2CXW7_9CILI</name>
<organism evidence="12 13">
    <name type="scientific">Stentor coeruleus</name>
    <dbReference type="NCBI Taxonomy" id="5963"/>
    <lineage>
        <taxon>Eukaryota</taxon>
        <taxon>Sar</taxon>
        <taxon>Alveolata</taxon>
        <taxon>Ciliophora</taxon>
        <taxon>Postciliodesmatophora</taxon>
        <taxon>Heterotrichea</taxon>
        <taxon>Heterotrichida</taxon>
        <taxon>Stentoridae</taxon>
        <taxon>Stentor</taxon>
    </lineage>
</organism>
<accession>A0A1R2CXW7</accession>
<dbReference type="GO" id="GO:0005634">
    <property type="term" value="C:nucleus"/>
    <property type="evidence" value="ECO:0007669"/>
    <property type="project" value="UniProtKB-SubCell"/>
</dbReference>
<dbReference type="Proteomes" id="UP000187209">
    <property type="component" value="Unassembled WGS sequence"/>
</dbReference>